<evidence type="ECO:0000313" key="7">
    <source>
        <dbReference type="Proteomes" id="UP000680158"/>
    </source>
</evidence>
<dbReference type="GO" id="GO:0007154">
    <property type="term" value="P:cell communication"/>
    <property type="evidence" value="ECO:0007669"/>
    <property type="project" value="InterPro"/>
</dbReference>
<accession>A0A941DEW3</accession>
<protein>
    <submittedName>
        <fullName evidence="6">Retention module-containing protein</fullName>
    </submittedName>
</protein>
<dbReference type="SUPFAM" id="SSF141072">
    <property type="entry name" value="CalX-like"/>
    <property type="match status" value="6"/>
</dbReference>
<dbReference type="Proteomes" id="UP000680158">
    <property type="component" value="Unassembled WGS sequence"/>
</dbReference>
<dbReference type="InterPro" id="IPR051171">
    <property type="entry name" value="CaCA"/>
</dbReference>
<sequence>MANSANIIGKVVALQGQAFIKSPDGKQHQLKVGDVVYEKDIIITAPGAQVELAFDSGHNYLVRQNETVTLDASVFAPSQSDIAKAALLPADANQQNVAKAIIGGDSLDQLLEETAAGLGGGEVSDGNSFVRVGRIAENVTPVNIAAATTTTSTTQTQQEAPPVVVNAVPNVISVSSPSSGEGTSQDFIVELSAPSTQTIQLNLSLSSGSATLGVDTSTQFVSFNGGQSFIPFSGGGVDVPAGVTSVIVRVNTVNDGLIEGNENFSLTASTSSNVSVVSGSGSIVDAAAPVLSISGPIEVSESTGVVTFTVSLNSASTATVSVNYATANGSAVAGSDFTPVAGNIVFAPGETTKTISVPITADRIFENLENFSVNLSNPSNALIGSGSTSVNIRDEALVVSSISSPTVNEGGSLVFDVSLSGVSNTDTEVSVSLASGSAILGVDTGVQEYSVDGGGSWRPFNGVVLVPPGSIGFQVRVATLTDNLIEGRETISLSGATSQNTSPIVGTGTIVDGTVLSVNISGPTSVNEGVGSVSYTISLSGSSTIPVSVNYQSSDGTALNGSDYGAVSGSVTFEPGETTKVITVNIANDSIFEGPENFNVSLSGVVNATIGNGSVTTTIFDDGTGFGGNDDDRVTVSSVSSPSVSEGGDLIFTVNLSGKSSNDTSVSVSASSGTAILGVDTSEGQEFSLDGGLSWNPLSGSIVVPAGVDSFQVKVSTKLDGILEGDETISLSAATAQNASSITGIGTIIDGAVPSISVVGPASINESAGTVTYTVSLSSASIATVNVNFATNNGSAISGSDFVGTSGTISFAPGETTKTVVVLLINDSIEESTENFTFNLSNAVNATIGNASLVTTIIDDDRPTITTVEPGAAGPAGDTVVEGNNLVYTVSLSGPTTIASTYSYNLGGGTATAGSD</sequence>
<dbReference type="RefSeq" id="WP_212684125.1">
    <property type="nucleotide sequence ID" value="NZ_JAGSPM010000005.1"/>
</dbReference>
<keyword evidence="1" id="KW-0732">Signal</keyword>
<evidence type="ECO:0000256" key="1">
    <source>
        <dbReference type="ARBA" id="ARBA00022729"/>
    </source>
</evidence>
<evidence type="ECO:0000256" key="3">
    <source>
        <dbReference type="ARBA" id="ARBA00022837"/>
    </source>
</evidence>
<dbReference type="InterPro" id="IPR003644">
    <property type="entry name" value="Calx_beta"/>
</dbReference>
<name>A0A941DEW3_9BURK</name>
<keyword evidence="7" id="KW-1185">Reference proteome</keyword>
<evidence type="ECO:0000259" key="5">
    <source>
        <dbReference type="SMART" id="SM00237"/>
    </source>
</evidence>
<feature type="domain" description="Calx-beta" evidence="5">
    <location>
        <begin position="744"/>
        <end position="841"/>
    </location>
</feature>
<dbReference type="PANTHER" id="PTHR11878">
    <property type="entry name" value="SODIUM/CALCIUM EXCHANGER"/>
    <property type="match status" value="1"/>
</dbReference>
<proteinExistence type="predicted"/>
<evidence type="ECO:0000313" key="6">
    <source>
        <dbReference type="EMBL" id="MBR7746816.1"/>
    </source>
</evidence>
<dbReference type="InterPro" id="IPR038081">
    <property type="entry name" value="CalX-like_sf"/>
</dbReference>
<reference evidence="6 7" key="1">
    <citation type="submission" date="2021-04" db="EMBL/GenBank/DDBJ databases">
        <title>novel species isolated from subtropical streams in China.</title>
        <authorList>
            <person name="Lu H."/>
        </authorList>
    </citation>
    <scope>NUCLEOTIDE SEQUENCE [LARGE SCALE GENOMIC DNA]</scope>
    <source>
        <strain evidence="6 7">BYS107W</strain>
    </source>
</reference>
<dbReference type="SMART" id="SM00237">
    <property type="entry name" value="Calx_beta"/>
    <property type="match status" value="3"/>
</dbReference>
<dbReference type="InterPro" id="IPR047777">
    <property type="entry name" value="LapA-like_RM"/>
</dbReference>
<dbReference type="PANTHER" id="PTHR11878:SF65">
    <property type="entry name" value="NA_CA-EXCHANGE PROTEIN, ISOFORM G"/>
    <property type="match status" value="1"/>
</dbReference>
<feature type="non-terminal residue" evidence="6">
    <location>
        <position position="916"/>
    </location>
</feature>
<dbReference type="Gene3D" id="2.60.40.2030">
    <property type="match status" value="6"/>
</dbReference>
<organism evidence="6 7">
    <name type="scientific">Undibacterium baiyunense</name>
    <dbReference type="NCBI Taxonomy" id="2828731"/>
    <lineage>
        <taxon>Bacteria</taxon>
        <taxon>Pseudomonadati</taxon>
        <taxon>Pseudomonadota</taxon>
        <taxon>Betaproteobacteria</taxon>
        <taxon>Burkholderiales</taxon>
        <taxon>Oxalobacteraceae</taxon>
        <taxon>Undibacterium</taxon>
    </lineage>
</organism>
<feature type="domain" description="Calx-beta" evidence="5">
    <location>
        <begin position="279"/>
        <end position="376"/>
    </location>
</feature>
<evidence type="ECO:0000256" key="2">
    <source>
        <dbReference type="ARBA" id="ARBA00022737"/>
    </source>
</evidence>
<evidence type="ECO:0000256" key="4">
    <source>
        <dbReference type="ARBA" id="ARBA00023065"/>
    </source>
</evidence>
<comment type="caution">
    <text evidence="6">The sequence shown here is derived from an EMBL/GenBank/DDBJ whole genome shotgun (WGS) entry which is preliminary data.</text>
</comment>
<keyword evidence="3" id="KW-0106">Calcium</keyword>
<dbReference type="GO" id="GO:0016020">
    <property type="term" value="C:membrane"/>
    <property type="evidence" value="ECO:0007669"/>
    <property type="project" value="InterPro"/>
</dbReference>
<keyword evidence="4" id="KW-0813">Transport</keyword>
<dbReference type="GO" id="GO:0030001">
    <property type="term" value="P:metal ion transport"/>
    <property type="evidence" value="ECO:0007669"/>
    <property type="project" value="TreeGrafter"/>
</dbReference>
<keyword evidence="2" id="KW-0677">Repeat</keyword>
<feature type="domain" description="Calx-beta" evidence="5">
    <location>
        <begin position="506"/>
        <end position="603"/>
    </location>
</feature>
<dbReference type="Pfam" id="PF03160">
    <property type="entry name" value="Calx-beta"/>
    <property type="match status" value="6"/>
</dbReference>
<dbReference type="EMBL" id="JAGSPM010000005">
    <property type="protein sequence ID" value="MBR7746816.1"/>
    <property type="molecule type" value="Genomic_DNA"/>
</dbReference>
<dbReference type="AlphaFoldDB" id="A0A941DEW3"/>
<dbReference type="NCBIfam" id="NF033682">
    <property type="entry name" value="retention_LapA"/>
    <property type="match status" value="1"/>
</dbReference>
<keyword evidence="4" id="KW-0406">Ion transport</keyword>
<gene>
    <name evidence="6" type="ORF">KDM92_09510</name>
</gene>